<accession>A0A2K3PPR1</accession>
<dbReference type="Pfam" id="PF24681">
    <property type="entry name" value="Kelch_KLHDC2_KLHL20_DRC7"/>
    <property type="match status" value="1"/>
</dbReference>
<organism evidence="2 3">
    <name type="scientific">Trifolium pratense</name>
    <name type="common">Red clover</name>
    <dbReference type="NCBI Taxonomy" id="57577"/>
    <lineage>
        <taxon>Eukaryota</taxon>
        <taxon>Viridiplantae</taxon>
        <taxon>Streptophyta</taxon>
        <taxon>Embryophyta</taxon>
        <taxon>Tracheophyta</taxon>
        <taxon>Spermatophyta</taxon>
        <taxon>Magnoliopsida</taxon>
        <taxon>eudicotyledons</taxon>
        <taxon>Gunneridae</taxon>
        <taxon>Pentapetalae</taxon>
        <taxon>rosids</taxon>
        <taxon>fabids</taxon>
        <taxon>Fabales</taxon>
        <taxon>Fabaceae</taxon>
        <taxon>Papilionoideae</taxon>
        <taxon>50 kb inversion clade</taxon>
        <taxon>NPAAA clade</taxon>
        <taxon>Hologalegina</taxon>
        <taxon>IRL clade</taxon>
        <taxon>Trifolieae</taxon>
        <taxon>Trifolium</taxon>
    </lineage>
</organism>
<dbReference type="EMBL" id="ASHM01009221">
    <property type="protein sequence ID" value="PNY17270.1"/>
    <property type="molecule type" value="Genomic_DNA"/>
</dbReference>
<feature type="compositionally biased region" description="Acidic residues" evidence="1">
    <location>
        <begin position="512"/>
        <end position="551"/>
    </location>
</feature>
<sequence length="551" mass="63245">MGKKTKKPGKGKEKTEKKTAKAEVKRARREEKKLSPEDDIDAILLNIQKEEAKKKEVHVEDNVPAPSPRSNCSLTVNPLKETELILYGGEFYNGNKTFVYGDLYRYDVEKLEWKLISSPNSPPPRSAHQAVAWKNYVYIFGGEFTSPNQERFHHYKDFWMLDLKTNQWEQLNLKGCPGPRSGHRMVLYKHKIILFGGFYDTLREVRFTTIVVEWSLMGLPPPLLWYYNDLFVFDLDQFKWQEIKPKPGAMWPTGRSGFQLFVYQDDIFLYGGYSKEVSSDKSASEKGIVHSDMWSLDPKTWEWNKVKKSGMPPGPRAGFSMCVHKRRALLFGGVVDIEVEGDTMMSLFLNELYGFQLDTNRWYPLELRKDKSTKDKLRKTEQNCTNDVDKKVESLCTARDETDDMECEESSIVDISQNIASKMAIADSETLTKPEGKSKESGAKLDIQNGLSEVVKPCGRINSCMAVGRDTLYIYGGMMEIKDQEITLDDLYSLNLSKLDEWKCIIPASESEWVEVSEDEDDDEENEDDDDDDESNSDGTSEENEEDDDDE</sequence>
<dbReference type="InterPro" id="IPR052588">
    <property type="entry name" value="Kelch_domain_protein"/>
</dbReference>
<proteinExistence type="predicted"/>
<feature type="region of interest" description="Disordered" evidence="1">
    <location>
        <begin position="1"/>
        <end position="35"/>
    </location>
</feature>
<dbReference type="Proteomes" id="UP000236291">
    <property type="component" value="Unassembled WGS sequence"/>
</dbReference>
<feature type="non-terminal residue" evidence="2">
    <location>
        <position position="551"/>
    </location>
</feature>
<evidence type="ECO:0000256" key="1">
    <source>
        <dbReference type="SAM" id="MobiDB-lite"/>
    </source>
</evidence>
<reference evidence="2 3" key="1">
    <citation type="journal article" date="2014" name="Am. J. Bot.">
        <title>Genome assembly and annotation for red clover (Trifolium pratense; Fabaceae).</title>
        <authorList>
            <person name="Istvanek J."/>
            <person name="Jaros M."/>
            <person name="Krenek A."/>
            <person name="Repkova J."/>
        </authorList>
    </citation>
    <scope>NUCLEOTIDE SEQUENCE [LARGE SCALE GENOMIC DNA]</scope>
    <source>
        <strain evidence="3">cv. Tatra</strain>
        <tissue evidence="2">Young leaves</tissue>
    </source>
</reference>
<dbReference type="PANTHER" id="PTHR46063:SF1">
    <property type="entry name" value="KELCH DOMAIN-CONTAINING PROTEIN 4"/>
    <property type="match status" value="1"/>
</dbReference>
<dbReference type="PANTHER" id="PTHR46063">
    <property type="entry name" value="KELCH DOMAIN-CONTAINING PROTEIN"/>
    <property type="match status" value="1"/>
</dbReference>
<dbReference type="SUPFAM" id="SSF117281">
    <property type="entry name" value="Kelch motif"/>
    <property type="match status" value="1"/>
</dbReference>
<dbReference type="ExpressionAtlas" id="A0A2K3PPR1">
    <property type="expression patterns" value="baseline"/>
</dbReference>
<dbReference type="Gene3D" id="2.120.10.80">
    <property type="entry name" value="Kelch-type beta propeller"/>
    <property type="match status" value="1"/>
</dbReference>
<protein>
    <submittedName>
        <fullName evidence="2">Kelch domain-containing protein 4</fullName>
    </submittedName>
</protein>
<comment type="caution">
    <text evidence="2">The sequence shown here is derived from an EMBL/GenBank/DDBJ whole genome shotgun (WGS) entry which is preliminary data.</text>
</comment>
<name>A0A2K3PPR1_TRIPR</name>
<feature type="compositionally biased region" description="Basic and acidic residues" evidence="1">
    <location>
        <begin position="10"/>
        <end position="35"/>
    </location>
</feature>
<evidence type="ECO:0000313" key="3">
    <source>
        <dbReference type="Proteomes" id="UP000236291"/>
    </source>
</evidence>
<gene>
    <name evidence="2" type="ORF">L195_g014009</name>
</gene>
<reference evidence="2 3" key="2">
    <citation type="journal article" date="2017" name="Front. Plant Sci.">
        <title>Gene Classification and Mining of Molecular Markers Useful in Red Clover (Trifolium pratense) Breeding.</title>
        <authorList>
            <person name="Istvanek J."/>
            <person name="Dluhosova J."/>
            <person name="Dluhos P."/>
            <person name="Patkova L."/>
            <person name="Nedelnik J."/>
            <person name="Repkova J."/>
        </authorList>
    </citation>
    <scope>NUCLEOTIDE SEQUENCE [LARGE SCALE GENOMIC DNA]</scope>
    <source>
        <strain evidence="3">cv. Tatra</strain>
        <tissue evidence="2">Young leaves</tissue>
    </source>
</reference>
<dbReference type="STRING" id="57577.A0A2K3PPR1"/>
<evidence type="ECO:0000313" key="2">
    <source>
        <dbReference type="EMBL" id="PNY17270.1"/>
    </source>
</evidence>
<dbReference type="AlphaFoldDB" id="A0A2K3PPR1"/>
<dbReference type="InterPro" id="IPR015915">
    <property type="entry name" value="Kelch-typ_b-propeller"/>
</dbReference>
<feature type="region of interest" description="Disordered" evidence="1">
    <location>
        <begin position="509"/>
        <end position="551"/>
    </location>
</feature>